<feature type="compositionally biased region" description="Low complexity" evidence="3">
    <location>
        <begin position="148"/>
        <end position="161"/>
    </location>
</feature>
<feature type="transmembrane region" description="Helical" evidence="4">
    <location>
        <begin position="649"/>
        <end position="670"/>
    </location>
</feature>
<dbReference type="InterPro" id="IPR016435">
    <property type="entry name" value="DPH1/DPH2"/>
</dbReference>
<evidence type="ECO:0000256" key="2">
    <source>
        <dbReference type="ARBA" id="ARBA00006727"/>
    </source>
</evidence>
<dbReference type="Proteomes" id="UP001642502">
    <property type="component" value="Unassembled WGS sequence"/>
</dbReference>
<feature type="transmembrane region" description="Helical" evidence="4">
    <location>
        <begin position="617"/>
        <end position="637"/>
    </location>
</feature>
<feature type="transmembrane region" description="Helical" evidence="4">
    <location>
        <begin position="555"/>
        <end position="576"/>
    </location>
</feature>
<feature type="region of interest" description="Disordered" evidence="3">
    <location>
        <begin position="1"/>
        <end position="58"/>
    </location>
</feature>
<evidence type="ECO:0000313" key="7">
    <source>
        <dbReference type="Proteomes" id="UP001642502"/>
    </source>
</evidence>
<feature type="region of interest" description="Disordered" evidence="3">
    <location>
        <begin position="92"/>
        <end position="161"/>
    </location>
</feature>
<evidence type="ECO:0000256" key="1">
    <source>
        <dbReference type="ARBA" id="ARBA00004141"/>
    </source>
</evidence>
<protein>
    <recommendedName>
        <fullName evidence="5">Major facilitator superfamily (MFS) profile domain-containing protein</fullName>
    </recommendedName>
</protein>
<feature type="transmembrane region" description="Helical" evidence="4">
    <location>
        <begin position="248"/>
        <end position="269"/>
    </location>
</feature>
<keyword evidence="7" id="KW-1185">Reference proteome</keyword>
<dbReference type="InterPro" id="IPR036259">
    <property type="entry name" value="MFS_trans_sf"/>
</dbReference>
<dbReference type="CDD" id="cd17352">
    <property type="entry name" value="MFS_MCT_SLC16"/>
    <property type="match status" value="1"/>
</dbReference>
<feature type="region of interest" description="Disordered" evidence="3">
    <location>
        <begin position="438"/>
        <end position="471"/>
    </location>
</feature>
<dbReference type="InterPro" id="IPR020846">
    <property type="entry name" value="MFS_dom"/>
</dbReference>
<proteinExistence type="inferred from homology"/>
<accession>A0ABP0E379</accession>
<dbReference type="SFLD" id="SFLDS00032">
    <property type="entry name" value="Radical_SAM_3-amino-3-carboxyp"/>
    <property type="match status" value="1"/>
</dbReference>
<feature type="domain" description="Major facilitator superfamily (MFS) profile" evidence="5">
    <location>
        <begin position="250"/>
        <end position="674"/>
    </location>
</feature>
<dbReference type="SUPFAM" id="SSF103473">
    <property type="entry name" value="MFS general substrate transporter"/>
    <property type="match status" value="1"/>
</dbReference>
<reference evidence="6 7" key="1">
    <citation type="submission" date="2024-01" db="EMBL/GenBank/DDBJ databases">
        <authorList>
            <person name="Allen C."/>
            <person name="Tagirdzhanova G."/>
        </authorList>
    </citation>
    <scope>NUCLEOTIDE SEQUENCE [LARGE SCALE GENOMIC DNA]</scope>
    <source>
        <strain evidence="6 7">CBS 119000</strain>
    </source>
</reference>
<feature type="transmembrane region" description="Helical" evidence="4">
    <location>
        <begin position="376"/>
        <end position="395"/>
    </location>
</feature>
<feature type="transmembrane region" description="Helical" evidence="4">
    <location>
        <begin position="528"/>
        <end position="548"/>
    </location>
</feature>
<feature type="transmembrane region" description="Helical" evidence="4">
    <location>
        <begin position="342"/>
        <end position="364"/>
    </location>
</feature>
<dbReference type="EMBL" id="CAWUON010000132">
    <property type="protein sequence ID" value="CAK7274151.1"/>
    <property type="molecule type" value="Genomic_DNA"/>
</dbReference>
<feature type="compositionally biased region" description="Polar residues" evidence="3">
    <location>
        <begin position="39"/>
        <end position="48"/>
    </location>
</feature>
<dbReference type="Gene3D" id="1.20.1250.20">
    <property type="entry name" value="MFS general substrate transporter like domains"/>
    <property type="match status" value="1"/>
</dbReference>
<comment type="subcellular location">
    <subcellularLocation>
        <location evidence="1">Membrane</location>
        <topology evidence="1">Multi-pass membrane protein</topology>
    </subcellularLocation>
</comment>
<keyword evidence="4" id="KW-0472">Membrane</keyword>
<keyword evidence="4" id="KW-0812">Transmembrane</keyword>
<comment type="caution">
    <text evidence="6">The sequence shown here is derived from an EMBL/GenBank/DDBJ whole genome shotgun (WGS) entry which is preliminary data.</text>
</comment>
<feature type="transmembrane region" description="Helical" evidence="4">
    <location>
        <begin position="582"/>
        <end position="605"/>
    </location>
</feature>
<sequence>MNQYSTSAEDICLKDQNDSTNTNTEGNPRSSHAAESRPKTTNATSARNSPEPVGLTGAGHALDFYTLGSSGIASGHHHAYLPDPWVAVGSHTASAATGQSESEKQEFDASSGGDDNEKFSDGPVASATDFGSFQGRYSPDESAPPTYVSRPPSSASASSVSIVGSMAQAGRTASLDRPEPLRLVRSVVFNPADETKQAASSEYRRPASSRSQLSSSTSSGPTSPPSSSSATVGNTPPHVTFPEGGLQAWLVVFASFSTLVSVFGIINTASVFESWFATHQLAEYTASEIGWVFSLYLFLVFFVGIQVGPIFDRHGPRYLVALGSVMSVTSVMLLGFCEQYYQILLCYSVLGGLGGALLNTPAYACIAHFFNVRRGLATGIASASGGVGGIVFPILLQQLLPRLGFPWTTRILAFILLGLSIPSNLWLRTRLPLPGVNDRDTEESGAPAAAAGEDDGAASVRTGVTGRSSVRSHRRSMPSVWPDFSIVRDRRYAAAAAGIFFMEWGIFVPLTFIVAYATAYNQTPDQAYILLSLLNAGSVVGRVLPGFLADKLGRFNIIISTIFLSSASIFCVWLPAGGNRATLMAFSVLFGFVSGSNLGLIAVCVGQLCEPSHYGRYYSTAMMVASFGTLSSGPIGGALVGDGQTRSGWTALIIFSGASYAMALVCYITARIMAVGWRPRAKF</sequence>
<evidence type="ECO:0000313" key="6">
    <source>
        <dbReference type="EMBL" id="CAK7274151.1"/>
    </source>
</evidence>
<dbReference type="InterPro" id="IPR011701">
    <property type="entry name" value="MFS"/>
</dbReference>
<feature type="transmembrane region" description="Helical" evidence="4">
    <location>
        <begin position="289"/>
        <end position="311"/>
    </location>
</feature>
<evidence type="ECO:0000256" key="3">
    <source>
        <dbReference type="SAM" id="MobiDB-lite"/>
    </source>
</evidence>
<name>A0ABP0E379_9PEZI</name>
<organism evidence="6 7">
    <name type="scientific">Sporothrix epigloea</name>
    <dbReference type="NCBI Taxonomy" id="1892477"/>
    <lineage>
        <taxon>Eukaryota</taxon>
        <taxon>Fungi</taxon>
        <taxon>Dikarya</taxon>
        <taxon>Ascomycota</taxon>
        <taxon>Pezizomycotina</taxon>
        <taxon>Sordariomycetes</taxon>
        <taxon>Sordariomycetidae</taxon>
        <taxon>Ophiostomatales</taxon>
        <taxon>Ophiostomataceae</taxon>
        <taxon>Sporothrix</taxon>
    </lineage>
</organism>
<feature type="transmembrane region" description="Helical" evidence="4">
    <location>
        <begin position="318"/>
        <end position="336"/>
    </location>
</feature>
<evidence type="ECO:0000256" key="4">
    <source>
        <dbReference type="SAM" id="Phobius"/>
    </source>
</evidence>
<evidence type="ECO:0000259" key="5">
    <source>
        <dbReference type="PROSITE" id="PS50850"/>
    </source>
</evidence>
<feature type="transmembrane region" description="Helical" evidence="4">
    <location>
        <begin position="492"/>
        <end position="516"/>
    </location>
</feature>
<dbReference type="Pfam" id="PF07690">
    <property type="entry name" value="MFS_1"/>
    <property type="match status" value="1"/>
</dbReference>
<dbReference type="PANTHER" id="PTHR11360">
    <property type="entry name" value="MONOCARBOXYLATE TRANSPORTER"/>
    <property type="match status" value="1"/>
</dbReference>
<dbReference type="InterPro" id="IPR050327">
    <property type="entry name" value="Proton-linked_MCT"/>
</dbReference>
<feature type="region of interest" description="Disordered" evidence="3">
    <location>
        <begin position="195"/>
        <end position="236"/>
    </location>
</feature>
<comment type="similarity">
    <text evidence="2">Belongs to the major facilitator superfamily. Monocarboxylate porter (TC 2.A.1.13) family.</text>
</comment>
<dbReference type="PANTHER" id="PTHR11360:SF177">
    <property type="entry name" value="RIBOFLAVIN TRANSPORTER MCH5"/>
    <property type="match status" value="1"/>
</dbReference>
<keyword evidence="4" id="KW-1133">Transmembrane helix</keyword>
<feature type="compositionally biased region" description="Low complexity" evidence="3">
    <location>
        <begin position="208"/>
        <end position="231"/>
    </location>
</feature>
<feature type="compositionally biased region" description="Polar residues" evidence="3">
    <location>
        <begin position="18"/>
        <end position="30"/>
    </location>
</feature>
<feature type="transmembrane region" description="Helical" evidence="4">
    <location>
        <begin position="407"/>
        <end position="427"/>
    </location>
</feature>
<dbReference type="PROSITE" id="PS50850">
    <property type="entry name" value="MFS"/>
    <property type="match status" value="1"/>
</dbReference>
<gene>
    <name evidence="6" type="ORF">SEPCBS119000_006022</name>
</gene>